<protein>
    <submittedName>
        <fullName evidence="1">Uncharacterized protein</fullName>
    </submittedName>
</protein>
<dbReference type="AlphaFoldDB" id="A0A6B1DQC0"/>
<accession>A0A6B1DQC0</accession>
<organism evidence="1">
    <name type="scientific">Caldilineaceae bacterium SB0662_bin_9</name>
    <dbReference type="NCBI Taxonomy" id="2605258"/>
    <lineage>
        <taxon>Bacteria</taxon>
        <taxon>Bacillati</taxon>
        <taxon>Chloroflexota</taxon>
        <taxon>Caldilineae</taxon>
        <taxon>Caldilineales</taxon>
        <taxon>Caldilineaceae</taxon>
    </lineage>
</organism>
<dbReference type="EMBL" id="VXPY01000036">
    <property type="protein sequence ID" value="MYD89800.1"/>
    <property type="molecule type" value="Genomic_DNA"/>
</dbReference>
<gene>
    <name evidence="1" type="ORF">F4Y08_05595</name>
</gene>
<name>A0A6B1DQC0_9CHLR</name>
<comment type="caution">
    <text evidence="1">The sequence shown here is derived from an EMBL/GenBank/DDBJ whole genome shotgun (WGS) entry which is preliminary data.</text>
</comment>
<sequence>MTRKKGIVLGGGLLMLAVLMAVMVVSTNINQVSAEENVPTDTAGEQTTLSGGNDCLCNITQYAGDNEQDSPNRE</sequence>
<proteinExistence type="predicted"/>
<reference evidence="1" key="1">
    <citation type="submission" date="2019-09" db="EMBL/GenBank/DDBJ databases">
        <title>Characterisation of the sponge microbiome using genome-centric metagenomics.</title>
        <authorList>
            <person name="Engelberts J.P."/>
            <person name="Robbins S.J."/>
            <person name="De Goeij J.M."/>
            <person name="Aranda M."/>
            <person name="Bell S.C."/>
            <person name="Webster N.S."/>
        </authorList>
    </citation>
    <scope>NUCLEOTIDE SEQUENCE</scope>
    <source>
        <strain evidence="1">SB0662_bin_9</strain>
    </source>
</reference>
<evidence type="ECO:0000313" key="1">
    <source>
        <dbReference type="EMBL" id="MYD89800.1"/>
    </source>
</evidence>